<dbReference type="Proteomes" id="UP000465609">
    <property type="component" value="Chromosome"/>
</dbReference>
<evidence type="ECO:0000256" key="1">
    <source>
        <dbReference type="SAM" id="MobiDB-lite"/>
    </source>
</evidence>
<keyword evidence="2" id="KW-0812">Transmembrane</keyword>
<dbReference type="InterPro" id="IPR029058">
    <property type="entry name" value="AB_hydrolase_fold"/>
</dbReference>
<evidence type="ECO:0000256" key="2">
    <source>
        <dbReference type="SAM" id="Phobius"/>
    </source>
</evidence>
<evidence type="ECO:0000313" key="3">
    <source>
        <dbReference type="EMBL" id="BBX85415.1"/>
    </source>
</evidence>
<accession>A0ABM7IF89</accession>
<feature type="transmembrane region" description="Helical" evidence="2">
    <location>
        <begin position="35"/>
        <end position="57"/>
    </location>
</feature>
<dbReference type="SUPFAM" id="SSF53474">
    <property type="entry name" value="alpha/beta-Hydrolases"/>
    <property type="match status" value="1"/>
</dbReference>
<organism evidence="3 4">
    <name type="scientific">Mycolicibacterium aubagnense</name>
    <dbReference type="NCBI Taxonomy" id="319707"/>
    <lineage>
        <taxon>Bacteria</taxon>
        <taxon>Bacillati</taxon>
        <taxon>Actinomycetota</taxon>
        <taxon>Actinomycetes</taxon>
        <taxon>Mycobacteriales</taxon>
        <taxon>Mycobacteriaceae</taxon>
        <taxon>Mycolicibacterium</taxon>
    </lineage>
</organism>
<name>A0ABM7IF89_9MYCO</name>
<feature type="compositionally biased region" description="Pro residues" evidence="1">
    <location>
        <begin position="148"/>
        <end position="160"/>
    </location>
</feature>
<evidence type="ECO:0008006" key="5">
    <source>
        <dbReference type="Google" id="ProtNLM"/>
    </source>
</evidence>
<dbReference type="EMBL" id="AP022577">
    <property type="protein sequence ID" value="BBX85415.1"/>
    <property type="molecule type" value="Genomic_DNA"/>
</dbReference>
<keyword evidence="2" id="KW-0472">Membrane</keyword>
<sequence length="578" mass="58728">MVEGGAECVRQREDGIVVGYSYAAAFPTGRAKMRLLTWPAAVMIMGAALGVFAPGAACADSGPSGTTGAHESEHAAIGTQAQPSRYAPTSVNDKHERRAHNSAVLSATKSESKPADPTDRDERSTAPVAVDAMSTPAEVSRSGRKTVPRPPSTVPPPPLEETPRTTTLAERHSPEPPTKDAPASMSAKIASAVVPVAQPESKLAAVSAISSPTTTAKADPAAAITPAPAPTLLGVVTGLIFGVLTDLERLLTGPPTVPAGSTVTVRSSTLQVATGVVVPADWYYPAGKPPERMILLQHGFFAIGAMYSETAATLATATDSVVVVPTLTSNPFADGGLWVNGVGMQQAIARLFVGDRAALTASALAADYAQQYGLSAGDAVLPTQFALAGHSAGGALVSGAAGYLVDYGAANDLAGVLLLDAVTTGDQLSGALAKLDAYQQQTGRFIPVQEIGSPPNLWNFISNVNATLSQVRPDHFAGLVLSGGVHTDSMGGGSAISEFLVHLVAGAPIKQNSLALTQLSGQWLNDWFSGNTVADDNLVPGTTLTIATANGTAVGTVIGTPASEPASAAPNGIVLTAS</sequence>
<reference evidence="3 4" key="1">
    <citation type="journal article" date="2019" name="Emerg. Microbes Infect.">
        <title>Comprehensive subspecies identification of 175 nontuberculous mycobacteria species based on 7547 genomic profiles.</title>
        <authorList>
            <person name="Matsumoto Y."/>
            <person name="Kinjo T."/>
            <person name="Motooka D."/>
            <person name="Nabeya D."/>
            <person name="Jung N."/>
            <person name="Uechi K."/>
            <person name="Horii T."/>
            <person name="Iida T."/>
            <person name="Fujita J."/>
            <person name="Nakamura S."/>
        </authorList>
    </citation>
    <scope>NUCLEOTIDE SEQUENCE [LARGE SCALE GENOMIC DNA]</scope>
    <source>
        <strain evidence="3 4">JCM 15296</strain>
    </source>
</reference>
<proteinExistence type="predicted"/>
<feature type="compositionally biased region" description="Basic and acidic residues" evidence="1">
    <location>
        <begin position="110"/>
        <end position="124"/>
    </location>
</feature>
<dbReference type="Gene3D" id="3.40.50.1820">
    <property type="entry name" value="alpha/beta hydrolase"/>
    <property type="match status" value="1"/>
</dbReference>
<evidence type="ECO:0000313" key="4">
    <source>
        <dbReference type="Proteomes" id="UP000465609"/>
    </source>
</evidence>
<keyword evidence="2" id="KW-1133">Transmembrane helix</keyword>
<gene>
    <name evidence="3" type="ORF">MAUB_32880</name>
</gene>
<feature type="compositionally biased region" description="Basic and acidic residues" evidence="1">
    <location>
        <begin position="169"/>
        <end position="178"/>
    </location>
</feature>
<feature type="region of interest" description="Disordered" evidence="1">
    <location>
        <begin position="59"/>
        <end position="186"/>
    </location>
</feature>
<keyword evidence="4" id="KW-1185">Reference proteome</keyword>
<feature type="compositionally biased region" description="Polar residues" evidence="1">
    <location>
        <begin position="79"/>
        <end position="91"/>
    </location>
</feature>
<protein>
    <recommendedName>
        <fullName evidence="5">Alpha/beta hydrolase</fullName>
    </recommendedName>
</protein>